<dbReference type="AlphaFoldDB" id="A0A1E5RUX8"/>
<feature type="compositionally biased region" description="Low complexity" evidence="1">
    <location>
        <begin position="271"/>
        <end position="301"/>
    </location>
</feature>
<keyword evidence="3" id="KW-1185">Reference proteome</keyword>
<accession>A0A1E5RUX8</accession>
<dbReference type="Proteomes" id="UP000095358">
    <property type="component" value="Unassembled WGS sequence"/>
</dbReference>
<reference evidence="3" key="1">
    <citation type="journal article" date="2016" name="Genome Announc.">
        <title>Genome sequences of three species of Hanseniaspora isolated from spontaneous wine fermentations.</title>
        <authorList>
            <person name="Sternes P.R."/>
            <person name="Lee D."/>
            <person name="Kutyna D.R."/>
            <person name="Borneman A.R."/>
        </authorList>
    </citation>
    <scope>NUCLEOTIDE SEQUENCE [LARGE SCALE GENOMIC DNA]</scope>
    <source>
        <strain evidence="3">AWRI3580</strain>
    </source>
</reference>
<name>A0A1E5RUX8_HANUV</name>
<dbReference type="OrthoDB" id="3972574at2759"/>
<feature type="region of interest" description="Disordered" evidence="1">
    <location>
        <begin position="269"/>
        <end position="301"/>
    </location>
</feature>
<proteinExistence type="predicted"/>
<comment type="caution">
    <text evidence="2">The sequence shown here is derived from an EMBL/GenBank/DDBJ whole genome shotgun (WGS) entry which is preliminary data.</text>
</comment>
<gene>
    <name evidence="2" type="ORF">AWRI3580_g1464</name>
</gene>
<protein>
    <submittedName>
        <fullName evidence="2">Uncharacterized protein</fullName>
    </submittedName>
</protein>
<dbReference type="EMBL" id="LPNN01000003">
    <property type="protein sequence ID" value="OEJ90523.1"/>
    <property type="molecule type" value="Genomic_DNA"/>
</dbReference>
<evidence type="ECO:0000313" key="2">
    <source>
        <dbReference type="EMBL" id="OEJ90523.1"/>
    </source>
</evidence>
<organism evidence="2 3">
    <name type="scientific">Hanseniaspora uvarum</name>
    <name type="common">Yeast</name>
    <name type="synonym">Kloeckera apiculata</name>
    <dbReference type="NCBI Taxonomy" id="29833"/>
    <lineage>
        <taxon>Eukaryota</taxon>
        <taxon>Fungi</taxon>
        <taxon>Dikarya</taxon>
        <taxon>Ascomycota</taxon>
        <taxon>Saccharomycotina</taxon>
        <taxon>Saccharomycetes</taxon>
        <taxon>Saccharomycodales</taxon>
        <taxon>Saccharomycodaceae</taxon>
        <taxon>Hanseniaspora</taxon>
    </lineage>
</organism>
<sequence>MEVLPQNINELKAYILSFNEQESIRNSSDQENQGNSLDFMSIDKSKLFHYITDIQSKIEPLRFKYTKLLSTLNNFEFDDNLPHEKKNIIFLSLRNEIVQVLKDINELNKKMAPLQSLMLKIMENENVYTLKFVQPLSAIPLQQSTLIMPKTQQLKTPNYEITAKPIAVNGTVSKNIATNKGNSIRTPMNAVAQNSLNNITNSGKRKSTPQSASPYVNQYYSNNMHSNNTEGYGSNLKSLSPEDLLKQTPFTNSQVHSTNIGAAPGMSYTSANTNSMNSNNGANNNINVTNSNNNNNNLNNDPDAALNSLNLNFDFDNFDDFLK</sequence>
<dbReference type="VEuPathDB" id="FungiDB:AWRI3580_g1464"/>
<evidence type="ECO:0000313" key="3">
    <source>
        <dbReference type="Proteomes" id="UP000095358"/>
    </source>
</evidence>
<evidence type="ECO:0000256" key="1">
    <source>
        <dbReference type="SAM" id="MobiDB-lite"/>
    </source>
</evidence>